<dbReference type="Pfam" id="PF04285">
    <property type="entry name" value="DUF444"/>
    <property type="match status" value="1"/>
</dbReference>
<dbReference type="EMBL" id="LAZR01003326">
    <property type="protein sequence ID" value="KKN19519.1"/>
    <property type="molecule type" value="Genomic_DNA"/>
</dbReference>
<reference evidence="2" key="1">
    <citation type="journal article" date="2015" name="Nature">
        <title>Complex archaea that bridge the gap between prokaryotes and eukaryotes.</title>
        <authorList>
            <person name="Spang A."/>
            <person name="Saw J.H."/>
            <person name="Jorgensen S.L."/>
            <person name="Zaremba-Niedzwiedzka K."/>
            <person name="Martijn J."/>
            <person name="Lind A.E."/>
            <person name="van Eijk R."/>
            <person name="Schleper C."/>
            <person name="Guy L."/>
            <person name="Ettema T.J."/>
        </authorList>
    </citation>
    <scope>NUCLEOTIDE SEQUENCE</scope>
</reference>
<name>A0A0F9NNP9_9ZZZZ</name>
<feature type="region of interest" description="Disordered" evidence="1">
    <location>
        <begin position="91"/>
        <end position="110"/>
    </location>
</feature>
<evidence type="ECO:0008006" key="3">
    <source>
        <dbReference type="Google" id="ProtNLM"/>
    </source>
</evidence>
<gene>
    <name evidence="2" type="ORF">LCGC14_0944790</name>
</gene>
<dbReference type="PANTHER" id="PTHR30510:SF2">
    <property type="entry name" value="UPF0229 PROTEIN YEAH"/>
    <property type="match status" value="1"/>
</dbReference>
<accession>A0A0F9NNP9</accession>
<protein>
    <recommendedName>
        <fullName evidence="3">DUF444 family protein</fullName>
    </recommendedName>
</protein>
<evidence type="ECO:0000313" key="2">
    <source>
        <dbReference type="EMBL" id="KKN19519.1"/>
    </source>
</evidence>
<comment type="caution">
    <text evidence="2">The sequence shown here is derived from an EMBL/GenBank/DDBJ whole genome shotgun (WGS) entry which is preliminary data.</text>
</comment>
<dbReference type="InterPro" id="IPR006698">
    <property type="entry name" value="UPF0229"/>
</dbReference>
<proteinExistence type="predicted"/>
<organism evidence="2">
    <name type="scientific">marine sediment metagenome</name>
    <dbReference type="NCBI Taxonomy" id="412755"/>
    <lineage>
        <taxon>unclassified sequences</taxon>
        <taxon>metagenomes</taxon>
        <taxon>ecological metagenomes</taxon>
    </lineage>
</organism>
<feature type="non-terminal residue" evidence="2">
    <location>
        <position position="247"/>
    </location>
</feature>
<evidence type="ECO:0000256" key="1">
    <source>
        <dbReference type="SAM" id="MobiDB-lite"/>
    </source>
</evidence>
<dbReference type="AlphaFoldDB" id="A0A0F9NNP9"/>
<sequence>MTHIIIDRRLNTKKKSTVNRKRFLERVKKQTRKAVKDIVREGKISDIASDKEEKVNVPAKDISEPIFHHGNGGTIERVFPGNEEFIKGDRFPRPPEGQGMGKGPGSPDGVGEDSFSFNISKEEFLDIFFEDLELPDLTKTDIATVEETTYRKAGFITDGSPNRLSIIRSMRRAFSRRIALRNPKRKELQKLEKELAALILFPDLDEEQEKRRLELAVEIEHLKKRIKAIPFIDEIDLRYHNYVKEPV</sequence>
<dbReference type="PANTHER" id="PTHR30510">
    <property type="entry name" value="UPF0229 PROTEIN YEAH"/>
    <property type="match status" value="1"/>
</dbReference>
<feature type="compositionally biased region" description="Gly residues" evidence="1">
    <location>
        <begin position="98"/>
        <end position="108"/>
    </location>
</feature>